<feature type="non-terminal residue" evidence="2">
    <location>
        <position position="1"/>
    </location>
</feature>
<dbReference type="EMBL" id="CADCTZ010001814">
    <property type="protein sequence ID" value="CAA9420801.1"/>
    <property type="molecule type" value="Genomic_DNA"/>
</dbReference>
<dbReference type="AlphaFoldDB" id="A0A6J4PVK3"/>
<keyword evidence="2" id="KW-0489">Methyltransferase</keyword>
<feature type="region of interest" description="Disordered" evidence="1">
    <location>
        <begin position="1"/>
        <end position="34"/>
    </location>
</feature>
<protein>
    <submittedName>
        <fullName evidence="2">5-methyltetrahydrofolate--homocysteine methyltransferase</fullName>
        <ecNumber evidence="2">2.1.1.13</ecNumber>
    </submittedName>
</protein>
<keyword evidence="2" id="KW-0808">Transferase</keyword>
<dbReference type="GO" id="GO:0032259">
    <property type="term" value="P:methylation"/>
    <property type="evidence" value="ECO:0007669"/>
    <property type="project" value="UniProtKB-KW"/>
</dbReference>
<sequence length="34" mass="3742">SASTSTWMKANNFIPNNQQPQLSPITQQPNTSPL</sequence>
<gene>
    <name evidence="2" type="ORF">AVDCRST_MAG84-7152</name>
</gene>
<evidence type="ECO:0000256" key="1">
    <source>
        <dbReference type="SAM" id="MobiDB-lite"/>
    </source>
</evidence>
<proteinExistence type="predicted"/>
<feature type="non-terminal residue" evidence="2">
    <location>
        <position position="34"/>
    </location>
</feature>
<dbReference type="GO" id="GO:0008705">
    <property type="term" value="F:methionine synthase activity"/>
    <property type="evidence" value="ECO:0007669"/>
    <property type="project" value="UniProtKB-EC"/>
</dbReference>
<reference evidence="2" key="1">
    <citation type="submission" date="2020-02" db="EMBL/GenBank/DDBJ databases">
        <authorList>
            <person name="Meier V. D."/>
        </authorList>
    </citation>
    <scope>NUCLEOTIDE SEQUENCE</scope>
    <source>
        <strain evidence="2">AVDCRST_MAG84</strain>
    </source>
</reference>
<accession>A0A6J4PVK3</accession>
<dbReference type="EC" id="2.1.1.13" evidence="2"/>
<organism evidence="2">
    <name type="scientific">uncultured Microcoleus sp</name>
    <dbReference type="NCBI Taxonomy" id="259945"/>
    <lineage>
        <taxon>Bacteria</taxon>
        <taxon>Bacillati</taxon>
        <taxon>Cyanobacteriota</taxon>
        <taxon>Cyanophyceae</taxon>
        <taxon>Oscillatoriophycideae</taxon>
        <taxon>Oscillatoriales</taxon>
        <taxon>Microcoleaceae</taxon>
        <taxon>Microcoleus</taxon>
        <taxon>environmental samples</taxon>
    </lineage>
</organism>
<evidence type="ECO:0000313" key="2">
    <source>
        <dbReference type="EMBL" id="CAA9420801.1"/>
    </source>
</evidence>
<name>A0A6J4PVK3_9CYAN</name>